<keyword evidence="1" id="KW-0802">TPR repeat</keyword>
<dbReference type="PANTHER" id="PTHR21581:SF6">
    <property type="entry name" value="TRAFFICKING PROTEIN PARTICLE COMPLEX SUBUNIT 12"/>
    <property type="match status" value="1"/>
</dbReference>
<dbReference type="SMART" id="SM00028">
    <property type="entry name" value="TPR"/>
    <property type="match status" value="1"/>
</dbReference>
<dbReference type="STRING" id="667725.A0A0L0GCG5"/>
<proteinExistence type="predicted"/>
<evidence type="ECO:0000256" key="1">
    <source>
        <dbReference type="PROSITE-ProRule" id="PRU00339"/>
    </source>
</evidence>
<accession>A0A0L0GCG5</accession>
<dbReference type="InterPro" id="IPR011990">
    <property type="entry name" value="TPR-like_helical_dom_sf"/>
</dbReference>
<dbReference type="GO" id="GO:0030008">
    <property type="term" value="C:TRAPP complex"/>
    <property type="evidence" value="ECO:0007669"/>
    <property type="project" value="TreeGrafter"/>
</dbReference>
<dbReference type="PROSITE" id="PS50005">
    <property type="entry name" value="TPR"/>
    <property type="match status" value="1"/>
</dbReference>
<dbReference type="GO" id="GO:0005794">
    <property type="term" value="C:Golgi apparatus"/>
    <property type="evidence" value="ECO:0007669"/>
    <property type="project" value="TreeGrafter"/>
</dbReference>
<dbReference type="Proteomes" id="UP000054560">
    <property type="component" value="Unassembled WGS sequence"/>
</dbReference>
<dbReference type="eggNOG" id="KOG2796">
    <property type="taxonomic scope" value="Eukaryota"/>
</dbReference>
<dbReference type="RefSeq" id="XP_014159860.1">
    <property type="nucleotide sequence ID" value="XM_014304385.1"/>
</dbReference>
<dbReference type="PANTHER" id="PTHR21581">
    <property type="entry name" value="D-ALANYL-D-ALANINE CARBOXYPEPTIDASE"/>
    <property type="match status" value="1"/>
</dbReference>
<gene>
    <name evidence="2" type="ORF">SARC_01904</name>
</gene>
<evidence type="ECO:0000313" key="2">
    <source>
        <dbReference type="EMBL" id="KNC85958.1"/>
    </source>
</evidence>
<sequence>DLVTDLLLKFYGEERASERWTITALDVPENVQGVMKLLQNKCFRAAVDFTGIYLKSLSAGVDAKPDTPETLQMMLVRLSSLSVLGLWEKALHTLDVLGDLGRYGIDHESCDQSDRASGSSGPVDTLPFALHLLAGVVPFKAGHEHDALDHIYGLWHRVREQKARWDGKQGSEEFLVWEEREEKVAGVLVWILVQLNEFQLALDILSALPEPSQARDSEYRCRVGAYRLIYRARVHIAVGDITAATDCTNEAEALTQPLLEKASAEDTQEASIRTLRVDLLINKGNLLLSKGSFNDALKVFLSAQELAPNDTTVVNNLGVAYVYLGRLSESIATSKALLNEKTARNEVPPSQLVLNLSTMHELESSRSAERKQDLIPCVENITTDSYPVQALKI</sequence>
<dbReference type="OrthoDB" id="428342at2759"/>
<name>A0A0L0GCG5_9EUKA</name>
<protein>
    <submittedName>
        <fullName evidence="2">Uncharacterized protein</fullName>
    </submittedName>
</protein>
<dbReference type="Gene3D" id="1.25.40.10">
    <property type="entry name" value="Tetratricopeptide repeat domain"/>
    <property type="match status" value="1"/>
</dbReference>
<dbReference type="GeneID" id="25902408"/>
<dbReference type="SUPFAM" id="SSF48452">
    <property type="entry name" value="TPR-like"/>
    <property type="match status" value="1"/>
</dbReference>
<reference evidence="2 3" key="1">
    <citation type="submission" date="2011-02" db="EMBL/GenBank/DDBJ databases">
        <title>The Genome Sequence of Sphaeroforma arctica JP610.</title>
        <authorList>
            <consortium name="The Broad Institute Genome Sequencing Platform"/>
            <person name="Russ C."/>
            <person name="Cuomo C."/>
            <person name="Young S.K."/>
            <person name="Zeng Q."/>
            <person name="Gargeya S."/>
            <person name="Alvarado L."/>
            <person name="Berlin A."/>
            <person name="Chapman S.B."/>
            <person name="Chen Z."/>
            <person name="Freedman E."/>
            <person name="Gellesch M."/>
            <person name="Goldberg J."/>
            <person name="Griggs A."/>
            <person name="Gujja S."/>
            <person name="Heilman E."/>
            <person name="Heiman D."/>
            <person name="Howarth C."/>
            <person name="Mehta T."/>
            <person name="Neiman D."/>
            <person name="Pearson M."/>
            <person name="Roberts A."/>
            <person name="Saif S."/>
            <person name="Shea T."/>
            <person name="Shenoy N."/>
            <person name="Sisk P."/>
            <person name="Stolte C."/>
            <person name="Sykes S."/>
            <person name="White J."/>
            <person name="Yandava C."/>
            <person name="Burger G."/>
            <person name="Gray M.W."/>
            <person name="Holland P.W.H."/>
            <person name="King N."/>
            <person name="Lang F.B.F."/>
            <person name="Roger A.J."/>
            <person name="Ruiz-Trillo I."/>
            <person name="Haas B."/>
            <person name="Nusbaum C."/>
            <person name="Birren B."/>
        </authorList>
    </citation>
    <scope>NUCLEOTIDE SEQUENCE [LARGE SCALE GENOMIC DNA]</scope>
    <source>
        <strain evidence="2 3">JP610</strain>
    </source>
</reference>
<evidence type="ECO:0000313" key="3">
    <source>
        <dbReference type="Proteomes" id="UP000054560"/>
    </source>
</evidence>
<feature type="non-terminal residue" evidence="2">
    <location>
        <position position="1"/>
    </location>
</feature>
<keyword evidence="3" id="KW-1185">Reference proteome</keyword>
<dbReference type="AlphaFoldDB" id="A0A0L0GCG5"/>
<feature type="repeat" description="TPR" evidence="1">
    <location>
        <begin position="277"/>
        <end position="310"/>
    </location>
</feature>
<dbReference type="InterPro" id="IPR019734">
    <property type="entry name" value="TPR_rpt"/>
</dbReference>
<dbReference type="EMBL" id="KQ241676">
    <property type="protein sequence ID" value="KNC85958.1"/>
    <property type="molecule type" value="Genomic_DNA"/>
</dbReference>
<organism evidence="2 3">
    <name type="scientific">Sphaeroforma arctica JP610</name>
    <dbReference type="NCBI Taxonomy" id="667725"/>
    <lineage>
        <taxon>Eukaryota</taxon>
        <taxon>Ichthyosporea</taxon>
        <taxon>Ichthyophonida</taxon>
        <taxon>Sphaeroforma</taxon>
    </lineage>
</organism>